<dbReference type="SUPFAM" id="SSF52980">
    <property type="entry name" value="Restriction endonuclease-like"/>
    <property type="match status" value="1"/>
</dbReference>
<feature type="domain" description="PD-(D/E)XK endonuclease-like" evidence="1">
    <location>
        <begin position="532"/>
        <end position="817"/>
    </location>
</feature>
<dbReference type="Pfam" id="PF12705">
    <property type="entry name" value="PDDEXK_1"/>
    <property type="match status" value="1"/>
</dbReference>
<reference evidence="3" key="1">
    <citation type="journal article" date="2017" name="Proc. Natl. Acad. Sci. U.S.A.">
        <title>Simulation of Deepwater Horizon oil plume reveals substrate specialization within a complex community of hydrocarbon-degraders.</title>
        <authorList>
            <person name="Hu P."/>
            <person name="Dubinsky E.A."/>
            <person name="Probst A.J."/>
            <person name="Wang J."/>
            <person name="Sieber C.M.K."/>
            <person name="Tom L.M."/>
            <person name="Gardinali P."/>
            <person name="Banfield J.F."/>
            <person name="Atlas R.M."/>
            <person name="Andersen G.L."/>
        </authorList>
    </citation>
    <scope>NUCLEOTIDE SEQUENCE [LARGE SCALE GENOMIC DNA]</scope>
</reference>
<dbReference type="InterPro" id="IPR038726">
    <property type="entry name" value="PDDEXK_AddAB-type"/>
</dbReference>
<dbReference type="Gene3D" id="3.90.320.10">
    <property type="match status" value="1"/>
</dbReference>
<protein>
    <recommendedName>
        <fullName evidence="1">PD-(D/E)XK endonuclease-like domain-containing protein</fullName>
    </recommendedName>
</protein>
<evidence type="ECO:0000259" key="1">
    <source>
        <dbReference type="Pfam" id="PF12705"/>
    </source>
</evidence>
<dbReference type="InterPro" id="IPR011604">
    <property type="entry name" value="PDDEXK-like_dom_sf"/>
</dbReference>
<dbReference type="AlphaFoldDB" id="A0A1Y5F4Z9"/>
<evidence type="ECO:0000313" key="2">
    <source>
        <dbReference type="EMBL" id="OUR95740.1"/>
    </source>
</evidence>
<proteinExistence type="predicted"/>
<dbReference type="Proteomes" id="UP000196531">
    <property type="component" value="Unassembled WGS sequence"/>
</dbReference>
<dbReference type="EMBL" id="MAAO01000007">
    <property type="protein sequence ID" value="OUR95740.1"/>
    <property type="molecule type" value="Genomic_DNA"/>
</dbReference>
<accession>A0A1Y5F4Z9</accession>
<organism evidence="2 3">
    <name type="scientific">Halobacteriovorax marinus</name>
    <dbReference type="NCBI Taxonomy" id="97084"/>
    <lineage>
        <taxon>Bacteria</taxon>
        <taxon>Pseudomonadati</taxon>
        <taxon>Bdellovibrionota</taxon>
        <taxon>Bacteriovoracia</taxon>
        <taxon>Bacteriovoracales</taxon>
        <taxon>Halobacteriovoraceae</taxon>
        <taxon>Halobacteriovorax</taxon>
    </lineage>
</organism>
<gene>
    <name evidence="2" type="ORF">A9Q84_14660</name>
</gene>
<name>A0A1Y5F4Z9_9BACT</name>
<comment type="caution">
    <text evidence="2">The sequence shown here is derived from an EMBL/GenBank/DDBJ whole genome shotgun (WGS) entry which is preliminary data.</text>
</comment>
<sequence>MIKRTYIVSSSIAMSKRYCRENKNIGFIPTTLNHLVTELYNHPVFFMENEKTAVLNQHQQDLNLCKIHQSLNTDNYFYEAMKIRGNRGLVLKALLELKLSLNGADLSGLKLTDKRKTSSLIELYQAYEKEGAFDYSKMLFSVIERVKTSKYDTILQDTEFLFISDVEMIGFEKSLIELLRDKTSVTAFEVTKSELKFDALTCSSAITKANSLISSLKWMKDHGLDSSNTKLVALSYDDYAPELYKLREKLPVYLEHGIKCSSFSFFESFMTFLSSRSQTYREHDLFLQKLESTVRMRTEDTSYTELERKFYQMTLLHIRDLKGANSEYEDMGIAIDPYELLVMELEGLRFSASDLDLEESGLTLSRIEDAYALNSLNVVILGASHANYPKKLKIDPILKEDERESINKSIDAKLSVKPFYIEDMLDKLISNSSGKSFLIYEGHSTETGKLTVPSSFYNKVLKAKGEEITIENIYNLCGVKERYVDDLSSQGEFLNVFSNEGLKKNINIQNEKLYSKEIEDIDYAINDKFRTRLSASSLESFYKCPYMFNLKSNLGVYAADLGPDDRSSWLSATERGSFLHAAYEFALMPFIKSKKVYKSYLKGLKEKDLEEFMEQTMNSKVQETDELLFKDISPEIAEHIKKSELLEMRENLESFIEKELENLSEFYPIELEYKFAYTWKVDGTELSFAGSIDRVDTDGKGNFKVVDYKTGKNYFKTTKEYLFDVYDKKYKTHKVYFQHALYTKAMLESEYKSDIKSISAGYYFSSERGEWATVFHEGDTPEKKLEGILKTYVKEASEGKYFKNATQCTFCEYKQLCAGKQLKRKHIAFPQLVNLQKAVGENDA</sequence>
<dbReference type="InterPro" id="IPR011335">
    <property type="entry name" value="Restrct_endonuc-II-like"/>
</dbReference>
<evidence type="ECO:0000313" key="3">
    <source>
        <dbReference type="Proteomes" id="UP000196531"/>
    </source>
</evidence>